<dbReference type="PRINTS" id="PR00625">
    <property type="entry name" value="JDOMAIN"/>
</dbReference>
<dbReference type="EMBL" id="AYER01000011">
    <property type="protein sequence ID" value="ESK36982.1"/>
    <property type="molecule type" value="Genomic_DNA"/>
</dbReference>
<dbReference type="InterPro" id="IPR050817">
    <property type="entry name" value="DjlA_DnaK_co-chaperone"/>
</dbReference>
<evidence type="ECO:0000259" key="4">
    <source>
        <dbReference type="PROSITE" id="PS50076"/>
    </source>
</evidence>
<evidence type="ECO:0000256" key="3">
    <source>
        <dbReference type="SAM" id="Phobius"/>
    </source>
</evidence>
<dbReference type="SMART" id="SM00271">
    <property type="entry name" value="DnaJ"/>
    <property type="match status" value="1"/>
</dbReference>
<feature type="compositionally biased region" description="Basic and acidic residues" evidence="2">
    <location>
        <begin position="255"/>
        <end position="267"/>
    </location>
</feature>
<feature type="domain" description="J" evidence="4">
    <location>
        <begin position="218"/>
        <end position="280"/>
    </location>
</feature>
<dbReference type="InterPro" id="IPR001623">
    <property type="entry name" value="DnaJ_domain"/>
</dbReference>
<dbReference type="SUPFAM" id="SSF46565">
    <property type="entry name" value="Chaperone J-domain"/>
    <property type="match status" value="1"/>
</dbReference>
<dbReference type="AlphaFoldDB" id="V2TH90"/>
<gene>
    <name evidence="5" type="ORF">P256_02428</name>
</gene>
<proteinExistence type="predicted"/>
<evidence type="ECO:0000313" key="5">
    <source>
        <dbReference type="EMBL" id="ESK36982.1"/>
    </source>
</evidence>
<evidence type="ECO:0000313" key="6">
    <source>
        <dbReference type="Proteomes" id="UP000023785"/>
    </source>
</evidence>
<dbReference type="STRING" id="1392540.P256_02428"/>
<accession>V2TH90</accession>
<keyword evidence="6" id="KW-1185">Reference proteome</keyword>
<dbReference type="PROSITE" id="PS50076">
    <property type="entry name" value="DNAJ_2"/>
    <property type="match status" value="1"/>
</dbReference>
<dbReference type="OrthoDB" id="9782583at2"/>
<dbReference type="PATRIC" id="fig|1392540.3.peg.2344"/>
<dbReference type="eggNOG" id="COG1076">
    <property type="taxonomic scope" value="Bacteria"/>
</dbReference>
<keyword evidence="3" id="KW-0472">Membrane</keyword>
<dbReference type="InterPro" id="IPR036869">
    <property type="entry name" value="J_dom_sf"/>
</dbReference>
<keyword evidence="3" id="KW-1133">Transmembrane helix</keyword>
<dbReference type="RefSeq" id="WP_023274037.1">
    <property type="nucleotide sequence ID" value="NZ_KI530737.1"/>
</dbReference>
<keyword evidence="1" id="KW-0143">Chaperone</keyword>
<feature type="transmembrane region" description="Helical" evidence="3">
    <location>
        <begin position="5"/>
        <end position="25"/>
    </location>
</feature>
<organism evidence="5 6">
    <name type="scientific">Acinetobacter nectaris CIP 110549</name>
    <dbReference type="NCBI Taxonomy" id="1392540"/>
    <lineage>
        <taxon>Bacteria</taxon>
        <taxon>Pseudomonadati</taxon>
        <taxon>Pseudomonadota</taxon>
        <taxon>Gammaproteobacteria</taxon>
        <taxon>Moraxellales</taxon>
        <taxon>Moraxellaceae</taxon>
        <taxon>Acinetobacter</taxon>
    </lineage>
</organism>
<keyword evidence="3" id="KW-0812">Transmembrane</keyword>
<reference evidence="5 6" key="1">
    <citation type="submission" date="2013-10" db="EMBL/GenBank/DDBJ databases">
        <title>The Genome Sequence of Acinetobacter nectaris CIP 110549.</title>
        <authorList>
            <consortium name="The Broad Institute Genomics Platform"/>
            <consortium name="The Broad Institute Genome Sequencing Center for Infectious Disease"/>
            <person name="Cerqueira G."/>
            <person name="Feldgarden M."/>
            <person name="Courvalin P."/>
            <person name="Grillot-Courvalin C."/>
            <person name="Clermont D."/>
            <person name="Rocha E."/>
            <person name="Yoon E.-J."/>
            <person name="Nemec A."/>
            <person name="Young S.K."/>
            <person name="Zeng Q."/>
            <person name="Gargeya S."/>
            <person name="Fitzgerald M."/>
            <person name="Abouelleil A."/>
            <person name="Alvarado L."/>
            <person name="Berlin A.M."/>
            <person name="Chapman S.B."/>
            <person name="Gainer-Dewar J."/>
            <person name="Goldberg J."/>
            <person name="Gnerre S."/>
            <person name="Griggs A."/>
            <person name="Gujja S."/>
            <person name="Hansen M."/>
            <person name="Howarth C."/>
            <person name="Imamovic A."/>
            <person name="Ireland A."/>
            <person name="Larimer J."/>
            <person name="McCowan C."/>
            <person name="Murphy C."/>
            <person name="Pearson M."/>
            <person name="Poon T.W."/>
            <person name="Priest M."/>
            <person name="Roberts A."/>
            <person name="Saif S."/>
            <person name="Shea T."/>
            <person name="Sykes S."/>
            <person name="Wortman J."/>
            <person name="Nusbaum C."/>
            <person name="Birren B."/>
        </authorList>
    </citation>
    <scope>NUCLEOTIDE SEQUENCE [LARGE SCALE GENOMIC DNA]</scope>
    <source>
        <strain evidence="5 6">CIP 110549</strain>
    </source>
</reference>
<dbReference type="Proteomes" id="UP000023785">
    <property type="component" value="Unassembled WGS sequence"/>
</dbReference>
<comment type="caution">
    <text evidence="5">The sequence shown here is derived from an EMBL/GenBank/DDBJ whole genome shotgun (WGS) entry which is preliminary data.</text>
</comment>
<protein>
    <recommendedName>
        <fullName evidence="4">J domain-containing protein</fullName>
    </recommendedName>
</protein>
<dbReference type="CDD" id="cd06257">
    <property type="entry name" value="DnaJ"/>
    <property type="match status" value="1"/>
</dbReference>
<dbReference type="HOGENOM" id="CLU_1044390_0_0_6"/>
<dbReference type="Gene3D" id="1.10.287.110">
    <property type="entry name" value="DnaJ domain"/>
    <property type="match status" value="1"/>
</dbReference>
<name>V2TH90_9GAMM</name>
<evidence type="ECO:0000256" key="2">
    <source>
        <dbReference type="SAM" id="MobiDB-lite"/>
    </source>
</evidence>
<feature type="region of interest" description="Disordered" evidence="2">
    <location>
        <begin position="246"/>
        <end position="267"/>
    </location>
</feature>
<evidence type="ECO:0000256" key="1">
    <source>
        <dbReference type="ARBA" id="ARBA00023186"/>
    </source>
</evidence>
<dbReference type="Pfam" id="PF00226">
    <property type="entry name" value="DnaJ"/>
    <property type="match status" value="1"/>
</dbReference>
<dbReference type="PANTHER" id="PTHR24074">
    <property type="entry name" value="CO-CHAPERONE PROTEIN DJLA"/>
    <property type="match status" value="1"/>
</dbReference>
<feature type="transmembrane region" description="Helical" evidence="3">
    <location>
        <begin position="31"/>
        <end position="49"/>
    </location>
</feature>
<sequence>MLWIIILVLGICFFGLILQFWLVILSTVLGAFFWGTTGGIVGFIVGCFLQTNSQKKRINLYQSQQYYQQSQASHDITRLKPIIELVSYYTTFPDQNWSSDKVNYVKNTFRSECRDENDLTLLKDLLKERRLDLAQILREVLTLSDYETRITIFKMCCQGLNYNNYNDANMERILVNLATNLQLHIFHYQTIIDMFKSHSHQQGGYSYTNENYTTSLADAYQTLGIAETTDQAAVIKAYRKKMMQYHPDKNPNASEAEKEKLNEKVSEIQTAKERIIKSLG</sequence>